<accession>A0A6H5HUC5</accession>
<organism evidence="3 4">
    <name type="scientific">Nesidiocoris tenuis</name>
    <dbReference type="NCBI Taxonomy" id="355587"/>
    <lineage>
        <taxon>Eukaryota</taxon>
        <taxon>Metazoa</taxon>
        <taxon>Ecdysozoa</taxon>
        <taxon>Arthropoda</taxon>
        <taxon>Hexapoda</taxon>
        <taxon>Insecta</taxon>
        <taxon>Pterygota</taxon>
        <taxon>Neoptera</taxon>
        <taxon>Paraneoptera</taxon>
        <taxon>Hemiptera</taxon>
        <taxon>Heteroptera</taxon>
        <taxon>Panheteroptera</taxon>
        <taxon>Cimicomorpha</taxon>
        <taxon>Miridae</taxon>
        <taxon>Dicyphina</taxon>
        <taxon>Nesidiocoris</taxon>
    </lineage>
</organism>
<name>A0A6H5HUC5_9HEMI</name>
<feature type="region of interest" description="Disordered" evidence="1">
    <location>
        <begin position="1"/>
        <end position="38"/>
    </location>
</feature>
<evidence type="ECO:0000313" key="3">
    <source>
        <dbReference type="EMBL" id="CAB0020351.1"/>
    </source>
</evidence>
<dbReference type="EMBL" id="CADCXU010035250">
    <property type="protein sequence ID" value="CAB0020350.1"/>
    <property type="molecule type" value="Genomic_DNA"/>
</dbReference>
<evidence type="ECO:0000313" key="4">
    <source>
        <dbReference type="Proteomes" id="UP000479000"/>
    </source>
</evidence>
<evidence type="ECO:0000256" key="1">
    <source>
        <dbReference type="SAM" id="MobiDB-lite"/>
    </source>
</evidence>
<dbReference type="AlphaFoldDB" id="A0A6H5HUC5"/>
<evidence type="ECO:0000313" key="2">
    <source>
        <dbReference type="EMBL" id="CAB0020350.1"/>
    </source>
</evidence>
<gene>
    <name evidence="2" type="ORF">NTEN_LOCUS23941</name>
    <name evidence="3" type="ORF">NTEN_LOCUS23942</name>
</gene>
<proteinExistence type="predicted"/>
<reference evidence="3 4" key="1">
    <citation type="submission" date="2020-02" db="EMBL/GenBank/DDBJ databases">
        <authorList>
            <person name="Ferguson B K."/>
        </authorList>
    </citation>
    <scope>NUCLEOTIDE SEQUENCE [LARGE SCALE GENOMIC DNA]</scope>
</reference>
<protein>
    <submittedName>
        <fullName evidence="3">Uncharacterized protein</fullName>
    </submittedName>
</protein>
<sequence>MGNQGVRAKTARTGDRMLKKKDFQHRGTIPVRARTPAGRNPFRNILRKILVRRNNFFL</sequence>
<feature type="non-terminal residue" evidence="3">
    <location>
        <position position="58"/>
    </location>
</feature>
<dbReference type="Proteomes" id="UP000479000">
    <property type="component" value="Unassembled WGS sequence"/>
</dbReference>
<keyword evidence="4" id="KW-1185">Reference proteome</keyword>
<dbReference type="EMBL" id="CADCXU010035251">
    <property type="protein sequence ID" value="CAB0020351.1"/>
    <property type="molecule type" value="Genomic_DNA"/>
</dbReference>
<feature type="compositionally biased region" description="Basic and acidic residues" evidence="1">
    <location>
        <begin position="12"/>
        <end position="25"/>
    </location>
</feature>